<keyword evidence="4 9" id="KW-0808">Transferase</keyword>
<keyword evidence="3 9" id="KW-1003">Cell membrane</keyword>
<comment type="pathway">
    <text evidence="9">Protein modification; lipoprotein biosynthesis (N-acyl transfer).</text>
</comment>
<dbReference type="InterPro" id="IPR036526">
    <property type="entry name" value="C-N_Hydrolase_sf"/>
</dbReference>
<dbReference type="SUPFAM" id="SSF56317">
    <property type="entry name" value="Carbon-nitrogen hydrolase"/>
    <property type="match status" value="1"/>
</dbReference>
<evidence type="ECO:0000256" key="4">
    <source>
        <dbReference type="ARBA" id="ARBA00022679"/>
    </source>
</evidence>
<evidence type="ECO:0000259" key="10">
    <source>
        <dbReference type="PROSITE" id="PS50263"/>
    </source>
</evidence>
<evidence type="ECO:0000256" key="8">
    <source>
        <dbReference type="ARBA" id="ARBA00023315"/>
    </source>
</evidence>
<comment type="subcellular location">
    <subcellularLocation>
        <location evidence="1 9">Cell membrane</location>
        <topology evidence="1 9">Multi-pass membrane protein</topology>
    </subcellularLocation>
</comment>
<dbReference type="InterPro" id="IPR003010">
    <property type="entry name" value="C-N_Hydrolase"/>
</dbReference>
<dbReference type="InterPro" id="IPR004563">
    <property type="entry name" value="Apolipo_AcylTrfase"/>
</dbReference>
<feature type="transmembrane region" description="Helical" evidence="9">
    <location>
        <begin position="99"/>
        <end position="123"/>
    </location>
</feature>
<evidence type="ECO:0000256" key="1">
    <source>
        <dbReference type="ARBA" id="ARBA00004651"/>
    </source>
</evidence>
<feature type="transmembrane region" description="Helical" evidence="9">
    <location>
        <begin position="171"/>
        <end position="192"/>
    </location>
</feature>
<organism evidence="11 12">
    <name type="scientific">Roseateles terrae</name>
    <dbReference type="NCBI Taxonomy" id="431060"/>
    <lineage>
        <taxon>Bacteria</taxon>
        <taxon>Pseudomonadati</taxon>
        <taxon>Pseudomonadota</taxon>
        <taxon>Betaproteobacteria</taxon>
        <taxon>Burkholderiales</taxon>
        <taxon>Sphaerotilaceae</taxon>
        <taxon>Roseateles</taxon>
    </lineage>
</organism>
<evidence type="ECO:0000313" key="11">
    <source>
        <dbReference type="EMBL" id="MBB3197237.1"/>
    </source>
</evidence>
<keyword evidence="6 9" id="KW-1133">Transmembrane helix</keyword>
<comment type="function">
    <text evidence="9">Catalyzes the phospholipid dependent N-acylation of the N-terminal cysteine of apolipoprotein, the last step in lipoprotein maturation.</text>
</comment>
<evidence type="ECO:0000256" key="6">
    <source>
        <dbReference type="ARBA" id="ARBA00022989"/>
    </source>
</evidence>
<sequence length="519" mass="55871">MRTAGSPLGQGGLPVPARLSALRHPLLALVAGVLHTGAFAPSPAWWLQPLALAWLFWAALAVRPRRAAGLGALFGIGWLASGLWWLYISMHDFGHLPAVVSGLAVLLLAAFLSLYYALALGLAARLQGPGWIRALGAASLWLAAELGRATLFTGFPWIASGYAHTQGPLAAFAPWIGVYGIAALSAALAAALALGAWRLLGGLVVLVVLGQALPRAFTQPAGDLAVSLVQPSIPQDQKFDKARFDDNLNQLASLVESARGQLVITPESVLPVPLAWLDPVQVERLQRASQQRPVLLGTFLGNEQEGFVNSLIALGAPQPYDYGKRHLLPFGEFIPPGFHWFVRAMRIPMDDQAHGTHQRAWAFGGQRLRPLICYEDLFGEDVVASALDQGEASATVFVNASNLAWFGPRMVQDQHLQFSRMRALEFQRPVVRATNTGATALVDHEGQVRARLPAEQAGVLEVTVQGRRGETPYARWLAAAGLWPLWLVAGLGLVAGLFPGVFPGAILGHRRHRTRPELP</sequence>
<keyword evidence="5 9" id="KW-0812">Transmembrane</keyword>
<comment type="similarity">
    <text evidence="2 9">Belongs to the CN hydrolase family. Apolipoprotein N-acyltransferase subfamily.</text>
</comment>
<dbReference type="RefSeq" id="WP_088454439.1">
    <property type="nucleotide sequence ID" value="NZ_JACHXO010000011.1"/>
</dbReference>
<dbReference type="EMBL" id="JACHXO010000011">
    <property type="protein sequence ID" value="MBB3197237.1"/>
    <property type="molecule type" value="Genomic_DNA"/>
</dbReference>
<name>A0ABR6GYN9_9BURK</name>
<accession>A0ABR6GYN9</accession>
<reference evidence="11 12" key="1">
    <citation type="submission" date="2020-08" db="EMBL/GenBank/DDBJ databases">
        <title>Genomic Encyclopedia of Type Strains, Phase III (KMG-III): the genomes of soil and plant-associated and newly described type strains.</title>
        <authorList>
            <person name="Whitman W."/>
        </authorList>
    </citation>
    <scope>NUCLEOTIDE SEQUENCE [LARGE SCALE GENOMIC DNA]</scope>
    <source>
        <strain evidence="11 12">CECT 7247</strain>
    </source>
</reference>
<keyword evidence="12" id="KW-1185">Reference proteome</keyword>
<proteinExistence type="inferred from homology"/>
<dbReference type="PROSITE" id="PS50263">
    <property type="entry name" value="CN_HYDROLASE"/>
    <property type="match status" value="1"/>
</dbReference>
<feature type="transmembrane region" description="Helical" evidence="9">
    <location>
        <begin position="135"/>
        <end position="159"/>
    </location>
</feature>
<feature type="transmembrane region" description="Helical" evidence="9">
    <location>
        <begin position="483"/>
        <end position="507"/>
    </location>
</feature>
<feature type="transmembrane region" description="Helical" evidence="9">
    <location>
        <begin position="199"/>
        <end position="217"/>
    </location>
</feature>
<dbReference type="Proteomes" id="UP000574369">
    <property type="component" value="Unassembled WGS sequence"/>
</dbReference>
<comment type="catalytic activity">
    <reaction evidence="9">
        <text>N-terminal S-1,2-diacyl-sn-glyceryl-L-cysteinyl-[lipoprotein] + a glycerophospholipid = N-acyl-S-1,2-diacyl-sn-glyceryl-L-cysteinyl-[lipoprotein] + a 2-acyl-sn-glycero-3-phospholipid + H(+)</text>
        <dbReference type="Rhea" id="RHEA:48228"/>
        <dbReference type="Rhea" id="RHEA-COMP:14681"/>
        <dbReference type="Rhea" id="RHEA-COMP:14684"/>
        <dbReference type="ChEBI" id="CHEBI:15378"/>
        <dbReference type="ChEBI" id="CHEBI:136912"/>
        <dbReference type="ChEBI" id="CHEBI:140656"/>
        <dbReference type="ChEBI" id="CHEBI:140657"/>
        <dbReference type="ChEBI" id="CHEBI:140660"/>
        <dbReference type="EC" id="2.3.1.269"/>
    </reaction>
</comment>
<dbReference type="GO" id="GO:0016746">
    <property type="term" value="F:acyltransferase activity"/>
    <property type="evidence" value="ECO:0007669"/>
    <property type="project" value="UniProtKB-KW"/>
</dbReference>
<dbReference type="Pfam" id="PF20154">
    <property type="entry name" value="LNT_N"/>
    <property type="match status" value="1"/>
</dbReference>
<feature type="transmembrane region" description="Helical" evidence="9">
    <location>
        <begin position="69"/>
        <end position="87"/>
    </location>
</feature>
<keyword evidence="8 9" id="KW-0012">Acyltransferase</keyword>
<evidence type="ECO:0000256" key="5">
    <source>
        <dbReference type="ARBA" id="ARBA00022692"/>
    </source>
</evidence>
<gene>
    <name evidence="9" type="primary">lnt</name>
    <name evidence="11" type="ORF">FHS28_004664</name>
</gene>
<evidence type="ECO:0000256" key="9">
    <source>
        <dbReference type="HAMAP-Rule" id="MF_01148"/>
    </source>
</evidence>
<dbReference type="NCBIfam" id="TIGR00546">
    <property type="entry name" value="lnt"/>
    <property type="match status" value="1"/>
</dbReference>
<evidence type="ECO:0000256" key="2">
    <source>
        <dbReference type="ARBA" id="ARBA00010065"/>
    </source>
</evidence>
<dbReference type="PANTHER" id="PTHR38686:SF1">
    <property type="entry name" value="APOLIPOPROTEIN N-ACYLTRANSFERASE"/>
    <property type="match status" value="1"/>
</dbReference>
<dbReference type="Pfam" id="PF00795">
    <property type="entry name" value="CN_hydrolase"/>
    <property type="match status" value="1"/>
</dbReference>
<dbReference type="PANTHER" id="PTHR38686">
    <property type="entry name" value="APOLIPOPROTEIN N-ACYLTRANSFERASE"/>
    <property type="match status" value="1"/>
</dbReference>
<dbReference type="HAMAP" id="MF_01148">
    <property type="entry name" value="Lnt"/>
    <property type="match status" value="1"/>
</dbReference>
<feature type="transmembrane region" description="Helical" evidence="9">
    <location>
        <begin position="45"/>
        <end position="62"/>
    </location>
</feature>
<dbReference type="Gene3D" id="3.60.110.10">
    <property type="entry name" value="Carbon-nitrogen hydrolase"/>
    <property type="match status" value="1"/>
</dbReference>
<evidence type="ECO:0000256" key="3">
    <source>
        <dbReference type="ARBA" id="ARBA00022475"/>
    </source>
</evidence>
<dbReference type="CDD" id="cd07571">
    <property type="entry name" value="ALP_N-acyl_transferase"/>
    <property type="match status" value="1"/>
</dbReference>
<dbReference type="EC" id="2.3.1.269" evidence="9"/>
<comment type="caution">
    <text evidence="11">The sequence shown here is derived from an EMBL/GenBank/DDBJ whole genome shotgun (WGS) entry which is preliminary data.</text>
</comment>
<keyword evidence="7 9" id="KW-0472">Membrane</keyword>
<evidence type="ECO:0000313" key="12">
    <source>
        <dbReference type="Proteomes" id="UP000574369"/>
    </source>
</evidence>
<protein>
    <recommendedName>
        <fullName evidence="9">Apolipoprotein N-acyltransferase</fullName>
        <shortName evidence="9">ALP N-acyltransferase</shortName>
        <ecNumber evidence="9">2.3.1.269</ecNumber>
    </recommendedName>
</protein>
<feature type="domain" description="CN hydrolase" evidence="10">
    <location>
        <begin position="229"/>
        <end position="466"/>
    </location>
</feature>
<dbReference type="InterPro" id="IPR045378">
    <property type="entry name" value="LNT_N"/>
</dbReference>
<evidence type="ECO:0000256" key="7">
    <source>
        <dbReference type="ARBA" id="ARBA00023136"/>
    </source>
</evidence>